<keyword evidence="3" id="KW-0378">Hydrolase</keyword>
<dbReference type="PANTHER" id="PTHR21240:SF28">
    <property type="entry name" value="ISO-OROTATE DECARBOXYLASE (EUROFUNG)"/>
    <property type="match status" value="1"/>
</dbReference>
<keyword evidence="4" id="KW-1185">Reference proteome</keyword>
<dbReference type="InterPro" id="IPR032466">
    <property type="entry name" value="Metal_Hydrolase"/>
</dbReference>
<evidence type="ECO:0000313" key="3">
    <source>
        <dbReference type="EMBL" id="GAA0815556.1"/>
    </source>
</evidence>
<evidence type="ECO:0000256" key="1">
    <source>
        <dbReference type="ARBA" id="ARBA00023239"/>
    </source>
</evidence>
<dbReference type="SUPFAM" id="SSF51556">
    <property type="entry name" value="Metallo-dependent hydrolases"/>
    <property type="match status" value="1"/>
</dbReference>
<dbReference type="GO" id="GO:0016787">
    <property type="term" value="F:hydrolase activity"/>
    <property type="evidence" value="ECO:0007669"/>
    <property type="project" value="UniProtKB-KW"/>
</dbReference>
<proteinExistence type="predicted"/>
<dbReference type="InterPro" id="IPR032465">
    <property type="entry name" value="ACMSD"/>
</dbReference>
<dbReference type="EMBL" id="BAAAFA010000004">
    <property type="protein sequence ID" value="GAA0815556.1"/>
    <property type="molecule type" value="Genomic_DNA"/>
</dbReference>
<name>A0ABN1L5T7_9GAMM</name>
<gene>
    <name evidence="3" type="ORF">GCM10009111_14040</name>
</gene>
<dbReference type="RefSeq" id="WP_343816611.1">
    <property type="nucleotide sequence ID" value="NZ_BAAAFA010000004.1"/>
</dbReference>
<organism evidence="3 4">
    <name type="scientific">Colwellia asteriadis</name>
    <dbReference type="NCBI Taxonomy" id="517723"/>
    <lineage>
        <taxon>Bacteria</taxon>
        <taxon>Pseudomonadati</taxon>
        <taxon>Pseudomonadota</taxon>
        <taxon>Gammaproteobacteria</taxon>
        <taxon>Alteromonadales</taxon>
        <taxon>Colwelliaceae</taxon>
        <taxon>Colwellia</taxon>
    </lineage>
</organism>
<dbReference type="Pfam" id="PF04909">
    <property type="entry name" value="Amidohydro_2"/>
    <property type="match status" value="1"/>
</dbReference>
<dbReference type="PANTHER" id="PTHR21240">
    <property type="entry name" value="2-AMINO-3-CARBOXYLMUCONATE-6-SEMIALDEHYDE DECARBOXYLASE"/>
    <property type="match status" value="1"/>
</dbReference>
<dbReference type="Gene3D" id="3.20.20.140">
    <property type="entry name" value="Metal-dependent hydrolases"/>
    <property type="match status" value="1"/>
</dbReference>
<sequence>MNCIDSHLHLDSWTFPCISEASAQLQQQLAAANIEKGIILHLLIQPWSISDVAQVIAKHSRLEAFVNVHPDDKDAFSIMNKAIKEQGFCGIKLHPRLQKLDMTSASLIELCRHAASLNVPVLLDAFPDGTGLMQGFNPLHYAKLAKECPQTRFIWAHMGGHHVLDMMMLAKRLENVYFDCSYSLLYFRGSSVPQNMVYAMNSMRFERVFYGSDYPDRNIKTSLNESVALLKSLQVNDEQLEKLLYTNFKSFMQW</sequence>
<reference evidence="3 4" key="1">
    <citation type="journal article" date="2019" name="Int. J. Syst. Evol. Microbiol.">
        <title>The Global Catalogue of Microorganisms (GCM) 10K type strain sequencing project: providing services to taxonomists for standard genome sequencing and annotation.</title>
        <authorList>
            <consortium name="The Broad Institute Genomics Platform"/>
            <consortium name="The Broad Institute Genome Sequencing Center for Infectious Disease"/>
            <person name="Wu L."/>
            <person name="Ma J."/>
        </authorList>
    </citation>
    <scope>NUCLEOTIDE SEQUENCE [LARGE SCALE GENOMIC DNA]</scope>
    <source>
        <strain evidence="3 4">JCM 15608</strain>
    </source>
</reference>
<keyword evidence="1" id="KW-0456">Lyase</keyword>
<evidence type="ECO:0000259" key="2">
    <source>
        <dbReference type="Pfam" id="PF04909"/>
    </source>
</evidence>
<dbReference type="InterPro" id="IPR006680">
    <property type="entry name" value="Amidohydro-rel"/>
</dbReference>
<comment type="caution">
    <text evidence="3">The sequence shown here is derived from an EMBL/GenBank/DDBJ whole genome shotgun (WGS) entry which is preliminary data.</text>
</comment>
<evidence type="ECO:0000313" key="4">
    <source>
        <dbReference type="Proteomes" id="UP001500021"/>
    </source>
</evidence>
<dbReference type="Proteomes" id="UP001500021">
    <property type="component" value="Unassembled WGS sequence"/>
</dbReference>
<accession>A0ABN1L5T7</accession>
<feature type="domain" description="Amidohydrolase-related" evidence="2">
    <location>
        <begin position="57"/>
        <end position="247"/>
    </location>
</feature>
<protein>
    <submittedName>
        <fullName evidence="3">TatD family hydrolase</fullName>
    </submittedName>
</protein>